<dbReference type="PANTHER" id="PTHR43272">
    <property type="entry name" value="LONG-CHAIN-FATTY-ACID--COA LIGASE"/>
    <property type="match status" value="1"/>
</dbReference>
<dbReference type="SUPFAM" id="SSF56801">
    <property type="entry name" value="Acetyl-CoA synthetase-like"/>
    <property type="match status" value="1"/>
</dbReference>
<proteinExistence type="inferred from homology"/>
<feature type="compositionally biased region" description="Basic and acidic residues" evidence="5">
    <location>
        <begin position="89"/>
        <end position="104"/>
    </location>
</feature>
<keyword evidence="2" id="KW-0436">Ligase</keyword>
<keyword evidence="3" id="KW-0547">Nucleotide-binding</keyword>
<dbReference type="GO" id="GO:0004467">
    <property type="term" value="F:long-chain fatty acid-CoA ligase activity"/>
    <property type="evidence" value="ECO:0007669"/>
    <property type="project" value="TreeGrafter"/>
</dbReference>
<dbReference type="GO" id="GO:0005783">
    <property type="term" value="C:endoplasmic reticulum"/>
    <property type="evidence" value="ECO:0007669"/>
    <property type="project" value="TreeGrafter"/>
</dbReference>
<feature type="compositionally biased region" description="Acidic residues" evidence="5">
    <location>
        <begin position="256"/>
        <end position="266"/>
    </location>
</feature>
<feature type="domain" description="AMP-dependent synthetase/ligase" evidence="6">
    <location>
        <begin position="440"/>
        <end position="832"/>
    </location>
</feature>
<keyword evidence="4" id="KW-0067">ATP-binding</keyword>
<evidence type="ECO:0000256" key="2">
    <source>
        <dbReference type="ARBA" id="ARBA00022598"/>
    </source>
</evidence>
<feature type="compositionally biased region" description="Polar residues" evidence="5">
    <location>
        <begin position="44"/>
        <end position="57"/>
    </location>
</feature>
<feature type="compositionally biased region" description="Polar residues" evidence="5">
    <location>
        <begin position="107"/>
        <end position="117"/>
    </location>
</feature>
<name>A0A7S1KLC3_9EUKA</name>
<evidence type="ECO:0000256" key="4">
    <source>
        <dbReference type="ARBA" id="ARBA00022840"/>
    </source>
</evidence>
<protein>
    <recommendedName>
        <fullName evidence="6">AMP-dependent synthetase/ligase domain-containing protein</fullName>
    </recommendedName>
</protein>
<feature type="compositionally biased region" description="Acidic residues" evidence="5">
    <location>
        <begin position="278"/>
        <end position="287"/>
    </location>
</feature>
<evidence type="ECO:0000259" key="6">
    <source>
        <dbReference type="Pfam" id="PF00501"/>
    </source>
</evidence>
<gene>
    <name evidence="7" type="ORF">PCOS0759_LOCUS609</name>
</gene>
<feature type="compositionally biased region" description="Polar residues" evidence="5">
    <location>
        <begin position="194"/>
        <end position="203"/>
    </location>
</feature>
<dbReference type="InterPro" id="IPR042099">
    <property type="entry name" value="ANL_N_sf"/>
</dbReference>
<dbReference type="Pfam" id="PF00501">
    <property type="entry name" value="AMP-binding"/>
    <property type="match status" value="1"/>
</dbReference>
<dbReference type="GO" id="GO:0016020">
    <property type="term" value="C:membrane"/>
    <property type="evidence" value="ECO:0007669"/>
    <property type="project" value="TreeGrafter"/>
</dbReference>
<reference evidence="7" key="1">
    <citation type="submission" date="2021-01" db="EMBL/GenBank/DDBJ databases">
        <authorList>
            <person name="Corre E."/>
            <person name="Pelletier E."/>
            <person name="Niang G."/>
            <person name="Scheremetjew M."/>
            <person name="Finn R."/>
            <person name="Kale V."/>
            <person name="Holt S."/>
            <person name="Cochrane G."/>
            <person name="Meng A."/>
            <person name="Brown T."/>
            <person name="Cohen L."/>
        </authorList>
    </citation>
    <scope>NUCLEOTIDE SEQUENCE</scope>
    <source>
        <strain evidence="7">WS</strain>
    </source>
</reference>
<evidence type="ECO:0000256" key="1">
    <source>
        <dbReference type="ARBA" id="ARBA00006432"/>
    </source>
</evidence>
<dbReference type="EMBL" id="HBGD01000752">
    <property type="protein sequence ID" value="CAD9077377.1"/>
    <property type="molecule type" value="Transcribed_RNA"/>
</dbReference>
<feature type="region of interest" description="Disordered" evidence="5">
    <location>
        <begin position="24"/>
        <end position="328"/>
    </location>
</feature>
<sequence length="897" mass="97721">MSTPHKHDISNQFSILSDCQSTDSNMSLEISQDSIKHEVDTDQETSFNKESLNMSHQSQDESFDEPHESETDAVAQNSLNGKDVSLNGIRRDVESEPNAVRDEVDIVSNNTQETSQLSEEDNSAPKAPEESTEAPPTSQDEDLNNSFADVGKENPFAEQEDISPGIAPLHEKSTEVDSLPNQQNEPVEEETNQDKQQSPQEETTYQEEDMTPTDSNPHVELTEGIPTVEERNSTQSESIAVEIAAEVPSMQNVEPEQIEEGIIQEEPEAKNAPTGQLSEEETLEVITEETTITETVEEANIPAENDEETTYEEEQEHSPTTPNDPLATIRERTASLGESLKSKISSVFDRLGDEPADVPSTPEPIRPSTSILTDRLKFSMSLTPSPATPIKKAKENYDHIPMLFPDSQQLARHENGAWFRNLDSFKDLPLNIFAREDDSSDQTALKTSSQKDSQTLSFEEARGRVEALAASLSSVLESDSRVVCLSSRATQDAILVAAACLRAGLTFVAIPSSIQNLDDALSAASPKAIFCSSDQVVRIQDALRNGFPQPRLFVGDSAVSVEGVECTPLSNLLTNRQTSLETTSVANTTRACILFDCNGNGAELSRAQLASAIASASATIHNLSSDDSLLLGMVDFCEPTHFTYTLAVLAAGASLGFVSLQGNSFETERPTSSDLVEITKNLKPTLVLLDNQLAMMAKKMGEQKEIEGGYLRKYIFLRAFEEKKAAQARGIDTPFWNFLLVDKTKVLLGGNVRLVLSTADMSAKSQDYLRVILDAQVLRIFGLAATGGVCFSQLYNDFAHQGSVGTVAPGYNVKLSGDASREGRLCVCGDAVSNRLIVASDECPSIEDGWYCSSLMVSVADESPIFSLIQGISDEERQEIRQCVQGILDNIEGVASS</sequence>
<feature type="compositionally biased region" description="Acidic residues" evidence="5">
    <location>
        <begin position="304"/>
        <end position="315"/>
    </location>
</feature>
<dbReference type="InterPro" id="IPR000873">
    <property type="entry name" value="AMP-dep_synth/lig_dom"/>
</dbReference>
<organism evidence="7">
    <name type="scientific">Percolomonas cosmopolitus</name>
    <dbReference type="NCBI Taxonomy" id="63605"/>
    <lineage>
        <taxon>Eukaryota</taxon>
        <taxon>Discoba</taxon>
        <taxon>Heterolobosea</taxon>
        <taxon>Tetramitia</taxon>
        <taxon>Eutetramitia</taxon>
        <taxon>Percolomonadidae</taxon>
        <taxon>Percolomonas</taxon>
    </lineage>
</organism>
<evidence type="ECO:0000256" key="5">
    <source>
        <dbReference type="SAM" id="MobiDB-lite"/>
    </source>
</evidence>
<accession>A0A7S1KLC3</accession>
<evidence type="ECO:0000313" key="7">
    <source>
        <dbReference type="EMBL" id="CAD9077377.1"/>
    </source>
</evidence>
<dbReference type="Gene3D" id="3.40.50.12780">
    <property type="entry name" value="N-terminal domain of ligase-like"/>
    <property type="match status" value="1"/>
</dbReference>
<dbReference type="AlphaFoldDB" id="A0A7S1KLC3"/>
<dbReference type="PANTHER" id="PTHR43272:SF83">
    <property type="entry name" value="ACYL-COA SYNTHETASE LONG-CHAIN, ISOFORM J"/>
    <property type="match status" value="1"/>
</dbReference>
<comment type="similarity">
    <text evidence="1">Belongs to the ATP-dependent AMP-binding enzyme family.</text>
</comment>
<feature type="compositionally biased region" description="Polar residues" evidence="5">
    <location>
        <begin position="24"/>
        <end position="33"/>
    </location>
</feature>
<dbReference type="GO" id="GO:0005524">
    <property type="term" value="F:ATP binding"/>
    <property type="evidence" value="ECO:0007669"/>
    <property type="project" value="UniProtKB-KW"/>
</dbReference>
<evidence type="ECO:0000256" key="3">
    <source>
        <dbReference type="ARBA" id="ARBA00022741"/>
    </source>
</evidence>